<keyword evidence="3" id="KW-1185">Reference proteome</keyword>
<accession>A0A7Z0IQP2</accession>
<evidence type="ECO:0000313" key="3">
    <source>
        <dbReference type="Proteomes" id="UP000564496"/>
    </source>
</evidence>
<dbReference type="InterPro" id="IPR025375">
    <property type="entry name" value="DUF4365"/>
</dbReference>
<comment type="caution">
    <text evidence="2">The sequence shown here is derived from an EMBL/GenBank/DDBJ whole genome shotgun (WGS) entry which is preliminary data.</text>
</comment>
<sequence>MITNPANTNWNDNRRRGRYGVAFVRSLCAQAGVGFFETPADEDTDAIDAMIKFTRGSVPVQVKCTGQFKVGEGNATLDLDPGWVAKWSAEHIAPYVILVKVPSAVPDWLDHGAGDRTLHRALALATRFDPAHHRTSITFTRADRMSTETLYRWSDDLDAFYGHLAGGAA</sequence>
<gene>
    <name evidence="2" type="ORF">BJ988_000525</name>
</gene>
<proteinExistence type="predicted"/>
<protein>
    <recommendedName>
        <fullName evidence="1">DUF4365 domain-containing protein</fullName>
    </recommendedName>
</protein>
<dbReference type="RefSeq" id="WP_179656546.1">
    <property type="nucleotide sequence ID" value="NZ_JACBZR010000001.1"/>
</dbReference>
<evidence type="ECO:0000259" key="1">
    <source>
        <dbReference type="Pfam" id="PF14280"/>
    </source>
</evidence>
<evidence type="ECO:0000313" key="2">
    <source>
        <dbReference type="EMBL" id="NYI75877.1"/>
    </source>
</evidence>
<organism evidence="2 3">
    <name type="scientific">Nocardioides panzhihuensis</name>
    <dbReference type="NCBI Taxonomy" id="860243"/>
    <lineage>
        <taxon>Bacteria</taxon>
        <taxon>Bacillati</taxon>
        <taxon>Actinomycetota</taxon>
        <taxon>Actinomycetes</taxon>
        <taxon>Propionibacteriales</taxon>
        <taxon>Nocardioidaceae</taxon>
        <taxon>Nocardioides</taxon>
    </lineage>
</organism>
<name>A0A7Z0IQP2_9ACTN</name>
<dbReference type="Pfam" id="PF14280">
    <property type="entry name" value="DUF4365"/>
    <property type="match status" value="1"/>
</dbReference>
<reference evidence="2 3" key="1">
    <citation type="submission" date="2020-07" db="EMBL/GenBank/DDBJ databases">
        <title>Sequencing the genomes of 1000 actinobacteria strains.</title>
        <authorList>
            <person name="Klenk H.-P."/>
        </authorList>
    </citation>
    <scope>NUCLEOTIDE SEQUENCE [LARGE SCALE GENOMIC DNA]</scope>
    <source>
        <strain evidence="2 3">DSM 26487</strain>
    </source>
</reference>
<feature type="domain" description="DUF4365" evidence="1">
    <location>
        <begin position="18"/>
        <end position="152"/>
    </location>
</feature>
<dbReference type="Proteomes" id="UP000564496">
    <property type="component" value="Unassembled WGS sequence"/>
</dbReference>
<dbReference type="AlphaFoldDB" id="A0A7Z0IQP2"/>
<dbReference type="EMBL" id="JACBZR010000001">
    <property type="protein sequence ID" value="NYI75877.1"/>
    <property type="molecule type" value="Genomic_DNA"/>
</dbReference>